<evidence type="ECO:0000313" key="2">
    <source>
        <dbReference type="EMBL" id="QTJ25278.1"/>
    </source>
</evidence>
<sequence length="50" mass="6128">MPQMAPLNWLTLMIMFTFIIMLTNCMNFFIFKYQPIKMSSLKKSNMSWKW</sequence>
<keyword evidence="1" id="KW-1133">Transmembrane helix</keyword>
<geneLocation type="mitochondrion" evidence="2"/>
<dbReference type="AlphaFoldDB" id="A0A8A6NL39"/>
<feature type="transmembrane region" description="Helical" evidence="1">
    <location>
        <begin position="12"/>
        <end position="33"/>
    </location>
</feature>
<keyword evidence="1" id="KW-0812">Transmembrane</keyword>
<keyword evidence="1" id="KW-0472">Membrane</keyword>
<keyword evidence="2" id="KW-0496">Mitochondrion</keyword>
<reference evidence="2" key="1">
    <citation type="journal article" date="2019" name="Mitochondrial DNA Part B Resour">
        <title>Characterization of the complete mitochondrial genome of Oryzaephilus surinamensis Linne (Insecta: Coleoptera: Silvanidae) from Xichuan.</title>
        <authorList>
            <person name="Liang S."/>
            <person name="Bai Y."/>
            <person name="Chen J."/>
            <person name="Ouyang B."/>
        </authorList>
    </citation>
    <scope>NUCLEOTIDE SEQUENCE</scope>
</reference>
<dbReference type="EMBL" id="MN535903">
    <property type="protein sequence ID" value="QTJ25278.1"/>
    <property type="molecule type" value="Genomic_DNA"/>
</dbReference>
<organism evidence="2">
    <name type="scientific">Oryzaephilus surinamensis</name>
    <name type="common">Sawtoothed grain beetle</name>
    <name type="synonym">Dermestes surinamensis</name>
    <dbReference type="NCBI Taxonomy" id="41112"/>
    <lineage>
        <taxon>Eukaryota</taxon>
        <taxon>Metazoa</taxon>
        <taxon>Ecdysozoa</taxon>
        <taxon>Arthropoda</taxon>
        <taxon>Hexapoda</taxon>
        <taxon>Insecta</taxon>
        <taxon>Pterygota</taxon>
        <taxon>Neoptera</taxon>
        <taxon>Endopterygota</taxon>
        <taxon>Coleoptera</taxon>
        <taxon>Polyphaga</taxon>
        <taxon>Cucujiformia</taxon>
        <taxon>Silvanidae</taxon>
        <taxon>Silvaninae</taxon>
        <taxon>Oryzaephilus</taxon>
    </lineage>
</organism>
<evidence type="ECO:0000256" key="1">
    <source>
        <dbReference type="SAM" id="Phobius"/>
    </source>
</evidence>
<name>A0A8A6NL39_ORYSU</name>
<accession>A0A8A6NL39</accession>
<protein>
    <submittedName>
        <fullName evidence="2">ATP synthase F0 subunit 8</fullName>
    </submittedName>
</protein>
<proteinExistence type="predicted"/>
<gene>
    <name evidence="2" type="primary">atp8</name>
</gene>